<organism evidence="1 2">
    <name type="scientific">Molorchus minor</name>
    <dbReference type="NCBI Taxonomy" id="1323400"/>
    <lineage>
        <taxon>Eukaryota</taxon>
        <taxon>Metazoa</taxon>
        <taxon>Ecdysozoa</taxon>
        <taxon>Arthropoda</taxon>
        <taxon>Hexapoda</taxon>
        <taxon>Insecta</taxon>
        <taxon>Pterygota</taxon>
        <taxon>Neoptera</taxon>
        <taxon>Endopterygota</taxon>
        <taxon>Coleoptera</taxon>
        <taxon>Polyphaga</taxon>
        <taxon>Cucujiformia</taxon>
        <taxon>Chrysomeloidea</taxon>
        <taxon>Cerambycidae</taxon>
        <taxon>Lamiinae</taxon>
        <taxon>Monochamini</taxon>
        <taxon>Molorchus</taxon>
    </lineage>
</organism>
<comment type="caution">
    <text evidence="1">The sequence shown here is derived from an EMBL/GenBank/DDBJ whole genome shotgun (WGS) entry which is preliminary data.</text>
</comment>
<keyword evidence="2" id="KW-1185">Reference proteome</keyword>
<protein>
    <submittedName>
        <fullName evidence="1">Uncharacterized protein</fullName>
    </submittedName>
</protein>
<sequence>MCVPEIYFALAVRNNSICNTKIRNITYKNGIHRYPVSQEISRYTAYQLLHFFHRNGDDFEDLNVTYLTFEIRTYNTSHCT</sequence>
<dbReference type="EMBL" id="JAPWTJ010000513">
    <property type="protein sequence ID" value="KAJ8977744.1"/>
    <property type="molecule type" value="Genomic_DNA"/>
</dbReference>
<dbReference type="Proteomes" id="UP001162164">
    <property type="component" value="Unassembled WGS sequence"/>
</dbReference>
<proteinExistence type="predicted"/>
<evidence type="ECO:0000313" key="1">
    <source>
        <dbReference type="EMBL" id="KAJ8977744.1"/>
    </source>
</evidence>
<gene>
    <name evidence="1" type="ORF">NQ317_005733</name>
</gene>
<name>A0ABQ9JIK3_9CUCU</name>
<accession>A0ABQ9JIK3</accession>
<reference evidence="1" key="1">
    <citation type="journal article" date="2023" name="Insect Mol. Biol.">
        <title>Genome sequencing provides insights into the evolution of gene families encoding plant cell wall-degrading enzymes in longhorned beetles.</title>
        <authorList>
            <person name="Shin N.R."/>
            <person name="Okamura Y."/>
            <person name="Kirsch R."/>
            <person name="Pauchet Y."/>
        </authorList>
    </citation>
    <scope>NUCLEOTIDE SEQUENCE</scope>
    <source>
        <strain evidence="1">MMC_N1</strain>
    </source>
</reference>
<evidence type="ECO:0000313" key="2">
    <source>
        <dbReference type="Proteomes" id="UP001162164"/>
    </source>
</evidence>